<evidence type="ECO:0008006" key="3">
    <source>
        <dbReference type="Google" id="ProtNLM"/>
    </source>
</evidence>
<sequence>MKLSLEDKWLKFFADTEYVDQKSCLIELCEYVFAIPAHNASAERIFSLMSIQRSDERDRLPVETAEAILTCRYNFKMTCVQFYNYVKGENDIMKKVKSTLKYEWAKKD</sequence>
<name>A0A4Y2DX13_ARAVE</name>
<accession>A0A4Y2DX13</accession>
<dbReference type="Proteomes" id="UP000499080">
    <property type="component" value="Unassembled WGS sequence"/>
</dbReference>
<dbReference type="SUPFAM" id="SSF53098">
    <property type="entry name" value="Ribonuclease H-like"/>
    <property type="match status" value="1"/>
</dbReference>
<gene>
    <name evidence="1" type="ORF">AVEN_264833_1</name>
</gene>
<dbReference type="InterPro" id="IPR012337">
    <property type="entry name" value="RNaseH-like_sf"/>
</dbReference>
<evidence type="ECO:0000313" key="2">
    <source>
        <dbReference type="Proteomes" id="UP000499080"/>
    </source>
</evidence>
<dbReference type="OrthoDB" id="8065135at2759"/>
<proteinExistence type="predicted"/>
<keyword evidence="2" id="KW-1185">Reference proteome</keyword>
<dbReference type="EMBL" id="BGPR01000458">
    <property type="protein sequence ID" value="GBM21400.1"/>
    <property type="molecule type" value="Genomic_DNA"/>
</dbReference>
<reference evidence="1 2" key="1">
    <citation type="journal article" date="2019" name="Sci. Rep.">
        <title>Orb-weaving spider Araneus ventricosus genome elucidates the spidroin gene catalogue.</title>
        <authorList>
            <person name="Kono N."/>
            <person name="Nakamura H."/>
            <person name="Ohtoshi R."/>
            <person name="Moran D.A.P."/>
            <person name="Shinohara A."/>
            <person name="Yoshida Y."/>
            <person name="Fujiwara M."/>
            <person name="Mori M."/>
            <person name="Tomita M."/>
            <person name="Arakawa K."/>
        </authorList>
    </citation>
    <scope>NUCLEOTIDE SEQUENCE [LARGE SCALE GENOMIC DNA]</scope>
</reference>
<evidence type="ECO:0000313" key="1">
    <source>
        <dbReference type="EMBL" id="GBM21400.1"/>
    </source>
</evidence>
<organism evidence="1 2">
    <name type="scientific">Araneus ventricosus</name>
    <name type="common">Orbweaver spider</name>
    <name type="synonym">Epeira ventricosa</name>
    <dbReference type="NCBI Taxonomy" id="182803"/>
    <lineage>
        <taxon>Eukaryota</taxon>
        <taxon>Metazoa</taxon>
        <taxon>Ecdysozoa</taxon>
        <taxon>Arthropoda</taxon>
        <taxon>Chelicerata</taxon>
        <taxon>Arachnida</taxon>
        <taxon>Araneae</taxon>
        <taxon>Araneomorphae</taxon>
        <taxon>Entelegynae</taxon>
        <taxon>Araneoidea</taxon>
        <taxon>Araneidae</taxon>
        <taxon>Araneus</taxon>
    </lineage>
</organism>
<protein>
    <recommendedName>
        <fullName evidence="3">HAT C-terminal dimerisation domain-containing protein</fullName>
    </recommendedName>
</protein>
<dbReference type="AlphaFoldDB" id="A0A4Y2DX13"/>
<comment type="caution">
    <text evidence="1">The sequence shown here is derived from an EMBL/GenBank/DDBJ whole genome shotgun (WGS) entry which is preliminary data.</text>
</comment>